<organism evidence="1 2">
    <name type="scientific">Gnathostoma spinigerum</name>
    <dbReference type="NCBI Taxonomy" id="75299"/>
    <lineage>
        <taxon>Eukaryota</taxon>
        <taxon>Metazoa</taxon>
        <taxon>Ecdysozoa</taxon>
        <taxon>Nematoda</taxon>
        <taxon>Chromadorea</taxon>
        <taxon>Rhabditida</taxon>
        <taxon>Spirurina</taxon>
        <taxon>Gnathostomatomorpha</taxon>
        <taxon>Gnathostomatoidea</taxon>
        <taxon>Gnathostomatidae</taxon>
        <taxon>Gnathostoma</taxon>
    </lineage>
</organism>
<gene>
    <name evidence="1" type="ORF">AB6A40_009340</name>
</gene>
<comment type="caution">
    <text evidence="1">The sequence shown here is derived from an EMBL/GenBank/DDBJ whole genome shotgun (WGS) entry which is preliminary data.</text>
</comment>
<accession>A0ABD6EYU5</accession>
<evidence type="ECO:0000313" key="2">
    <source>
        <dbReference type="Proteomes" id="UP001608902"/>
    </source>
</evidence>
<dbReference type="EMBL" id="JBGFUD010009742">
    <property type="protein sequence ID" value="MFH4982631.1"/>
    <property type="molecule type" value="Genomic_DNA"/>
</dbReference>
<keyword evidence="2" id="KW-1185">Reference proteome</keyword>
<sequence>MFFRWSDIERVLTSKKLLGGLRITCPFSWSHLLRILCLDGPPPREFLCKILRAVPDTSQRLSLAEQYSDGKEVAVETILSQKDRLRLSNFINRFSPRSVESTRIPRTSNGAEANMHDITIIPVI</sequence>
<dbReference type="AlphaFoldDB" id="A0ABD6EYU5"/>
<dbReference type="Proteomes" id="UP001608902">
    <property type="component" value="Unassembled WGS sequence"/>
</dbReference>
<protein>
    <submittedName>
        <fullName evidence="1">Uncharacterized protein</fullName>
    </submittedName>
</protein>
<evidence type="ECO:0000313" key="1">
    <source>
        <dbReference type="EMBL" id="MFH4982631.1"/>
    </source>
</evidence>
<proteinExistence type="predicted"/>
<name>A0ABD6EYU5_9BILA</name>
<reference evidence="1 2" key="1">
    <citation type="submission" date="2024-08" db="EMBL/GenBank/DDBJ databases">
        <title>Gnathostoma spinigerum genome.</title>
        <authorList>
            <person name="Gonzalez-Bertolin B."/>
            <person name="Monzon S."/>
            <person name="Zaballos A."/>
            <person name="Jimenez P."/>
            <person name="Dekumyoy P."/>
            <person name="Varona S."/>
            <person name="Cuesta I."/>
            <person name="Sumanam S."/>
            <person name="Adisakwattana P."/>
            <person name="Gasser R.B."/>
            <person name="Hernandez-Gonzalez A."/>
            <person name="Young N.D."/>
            <person name="Perteguer M.J."/>
        </authorList>
    </citation>
    <scope>NUCLEOTIDE SEQUENCE [LARGE SCALE GENOMIC DNA]</scope>
    <source>
        <strain evidence="1">AL3</strain>
        <tissue evidence="1">Liver</tissue>
    </source>
</reference>